<reference evidence="2 3" key="2">
    <citation type="submission" date="2018-11" db="EMBL/GenBank/DDBJ databases">
        <authorList>
            <consortium name="Pathogen Informatics"/>
        </authorList>
    </citation>
    <scope>NUCLEOTIDE SEQUENCE [LARGE SCALE GENOMIC DNA]</scope>
</reference>
<reference evidence="4" key="1">
    <citation type="submission" date="2016-06" db="UniProtKB">
        <authorList>
            <consortium name="WormBaseParasite"/>
        </authorList>
    </citation>
    <scope>IDENTIFICATION</scope>
</reference>
<accession>A0A183ITC7</accession>
<evidence type="ECO:0000313" key="4">
    <source>
        <dbReference type="WBParaSite" id="SBAD_0000713901-mRNA-1"/>
    </source>
</evidence>
<dbReference type="InterPro" id="IPR001180">
    <property type="entry name" value="CNH_dom"/>
</dbReference>
<feature type="domain" description="CNH" evidence="1">
    <location>
        <begin position="11"/>
        <end position="170"/>
    </location>
</feature>
<proteinExistence type="predicted"/>
<dbReference type="Pfam" id="PF00780">
    <property type="entry name" value="CNH"/>
    <property type="match status" value="1"/>
</dbReference>
<organism evidence="4">
    <name type="scientific">Soboliphyme baturini</name>
    <dbReference type="NCBI Taxonomy" id="241478"/>
    <lineage>
        <taxon>Eukaryota</taxon>
        <taxon>Metazoa</taxon>
        <taxon>Ecdysozoa</taxon>
        <taxon>Nematoda</taxon>
        <taxon>Enoplea</taxon>
        <taxon>Dorylaimia</taxon>
        <taxon>Dioctophymatida</taxon>
        <taxon>Dioctophymatoidea</taxon>
        <taxon>Soboliphymatidae</taxon>
        <taxon>Soboliphyme</taxon>
    </lineage>
</organism>
<dbReference type="WBParaSite" id="SBAD_0000713901-mRNA-1">
    <property type="protein sequence ID" value="SBAD_0000713901-mRNA-1"/>
    <property type="gene ID" value="SBAD_0000713901"/>
</dbReference>
<dbReference type="AlphaFoldDB" id="A0A183ITC7"/>
<evidence type="ECO:0000259" key="1">
    <source>
        <dbReference type="Pfam" id="PF00780"/>
    </source>
</evidence>
<evidence type="ECO:0000313" key="3">
    <source>
        <dbReference type="Proteomes" id="UP000270296"/>
    </source>
</evidence>
<dbReference type="OrthoDB" id="5919042at2759"/>
<gene>
    <name evidence="2" type="ORF">SBAD_LOCUS6874</name>
</gene>
<name>A0A183ITC7_9BILA</name>
<dbReference type="Proteomes" id="UP000270296">
    <property type="component" value="Unassembled WGS sequence"/>
</dbReference>
<dbReference type="EMBL" id="UZAM01010117">
    <property type="protein sequence ID" value="VDP11029.1"/>
    <property type="molecule type" value="Genomic_DNA"/>
</dbReference>
<evidence type="ECO:0000313" key="2">
    <source>
        <dbReference type="EMBL" id="VDP11029.1"/>
    </source>
</evidence>
<sequence length="215" mass="23590">MVASSPIYGCCTFLCLASSNGFTLCVSRCSEIQILTFDKNWKFLGIIQKIPTSVPLLWLSSVSDAAIFGGSGTVFMEITDQGTRDLAVPLSHLYFEETICMGNAINAHIVCTDPLEILVVFSSCALFLDSNASITRPGAFFWSGEVLQSEYANCRLYAFFDDGLKVYRVKACDRADMSLLLIHHENVKEPKLLGRNFGVLAAATNDDAMEIFVAI</sequence>
<protein>
    <submittedName>
        <fullName evidence="4">CNH domain-containing protein</fullName>
    </submittedName>
</protein>
<keyword evidence="3" id="KW-1185">Reference proteome</keyword>